<dbReference type="CDD" id="cd11559">
    <property type="entry name" value="W2_eIF4G1_like"/>
    <property type="match status" value="1"/>
</dbReference>
<evidence type="ECO:0000313" key="17">
    <source>
        <dbReference type="EMBL" id="KAK2180764.1"/>
    </source>
</evidence>
<keyword evidence="5" id="KW-0396">Initiation factor</keyword>
<dbReference type="SUPFAM" id="SSF48371">
    <property type="entry name" value="ARM repeat"/>
    <property type="match status" value="3"/>
</dbReference>
<dbReference type="PANTHER" id="PTHR23253:SF9">
    <property type="entry name" value="EUKARYOTIC TRANSLATION INITIATION FACTOR 4 GAMMA 2"/>
    <property type="match status" value="1"/>
</dbReference>
<reference evidence="17" key="1">
    <citation type="journal article" date="2023" name="Mol. Biol. Evol.">
        <title>Third-Generation Sequencing Reveals the Adaptive Role of the Epigenome in Three Deep-Sea Polychaetes.</title>
        <authorList>
            <person name="Perez M."/>
            <person name="Aroh O."/>
            <person name="Sun Y."/>
            <person name="Lan Y."/>
            <person name="Juniper S.K."/>
            <person name="Young C.R."/>
            <person name="Angers B."/>
            <person name="Qian P.Y."/>
        </authorList>
    </citation>
    <scope>NUCLEOTIDE SEQUENCE</scope>
    <source>
        <strain evidence="17">R07B-5</strain>
    </source>
</reference>
<organism evidence="17 18">
    <name type="scientific">Ridgeia piscesae</name>
    <name type="common">Tubeworm</name>
    <dbReference type="NCBI Taxonomy" id="27915"/>
    <lineage>
        <taxon>Eukaryota</taxon>
        <taxon>Metazoa</taxon>
        <taxon>Spiralia</taxon>
        <taxon>Lophotrochozoa</taxon>
        <taxon>Annelida</taxon>
        <taxon>Polychaeta</taxon>
        <taxon>Sedentaria</taxon>
        <taxon>Canalipalpata</taxon>
        <taxon>Sabellida</taxon>
        <taxon>Siboglinidae</taxon>
        <taxon>Ridgeia</taxon>
    </lineage>
</organism>
<dbReference type="GO" id="GO:0003743">
    <property type="term" value="F:translation initiation factor activity"/>
    <property type="evidence" value="ECO:0007669"/>
    <property type="project" value="UniProtKB-KW"/>
</dbReference>
<dbReference type="PROSITE" id="PS51366">
    <property type="entry name" value="MI"/>
    <property type="match status" value="1"/>
</dbReference>
<dbReference type="Pfam" id="PF02847">
    <property type="entry name" value="MA3"/>
    <property type="match status" value="1"/>
</dbReference>
<feature type="region of interest" description="Disordered" evidence="14">
    <location>
        <begin position="378"/>
        <end position="458"/>
    </location>
</feature>
<evidence type="ECO:0000256" key="12">
    <source>
        <dbReference type="ARBA" id="ARBA00040449"/>
    </source>
</evidence>
<keyword evidence="10" id="KW-0007">Acetylation</keyword>
<keyword evidence="9" id="KW-0648">Protein biosynthesis</keyword>
<feature type="compositionally biased region" description="Basic and acidic residues" evidence="14">
    <location>
        <begin position="448"/>
        <end position="458"/>
    </location>
</feature>
<comment type="function">
    <text evidence="11">Appears to play a role in the switch from cap-dependent to IRES-mediated translation during mitosis, apoptosis and viral infection. Cleaved by some caspases and viral proteases.</text>
</comment>
<evidence type="ECO:0000256" key="13">
    <source>
        <dbReference type="ARBA" id="ARBA00046720"/>
    </source>
</evidence>
<evidence type="ECO:0000256" key="4">
    <source>
        <dbReference type="ARBA" id="ARBA00022499"/>
    </source>
</evidence>
<evidence type="ECO:0000313" key="18">
    <source>
        <dbReference type="Proteomes" id="UP001209878"/>
    </source>
</evidence>
<feature type="region of interest" description="Disordered" evidence="14">
    <location>
        <begin position="1"/>
        <end position="55"/>
    </location>
</feature>
<dbReference type="InterPro" id="IPR016024">
    <property type="entry name" value="ARM-type_fold"/>
</dbReference>
<proteinExistence type="inferred from homology"/>
<feature type="compositionally biased region" description="Low complexity" evidence="14">
    <location>
        <begin position="423"/>
        <end position="445"/>
    </location>
</feature>
<evidence type="ECO:0000256" key="7">
    <source>
        <dbReference type="ARBA" id="ARBA00022843"/>
    </source>
</evidence>
<evidence type="ECO:0000259" key="16">
    <source>
        <dbReference type="PROSITE" id="PS51366"/>
    </source>
</evidence>
<dbReference type="GO" id="GO:0016281">
    <property type="term" value="C:eukaryotic translation initiation factor 4F complex"/>
    <property type="evidence" value="ECO:0007669"/>
    <property type="project" value="TreeGrafter"/>
</dbReference>
<dbReference type="Proteomes" id="UP001209878">
    <property type="component" value="Unassembled WGS sequence"/>
</dbReference>
<keyword evidence="7" id="KW-0832">Ubl conjugation</keyword>
<dbReference type="SMART" id="SM00544">
    <property type="entry name" value="MA3"/>
    <property type="match status" value="1"/>
</dbReference>
<feature type="domain" description="MI" evidence="16">
    <location>
        <begin position="558"/>
        <end position="681"/>
    </location>
</feature>
<keyword evidence="6" id="KW-0597">Phosphoprotein</keyword>
<evidence type="ECO:0000256" key="5">
    <source>
        <dbReference type="ARBA" id="ARBA00022540"/>
    </source>
</evidence>
<dbReference type="SMART" id="SM00543">
    <property type="entry name" value="MIF4G"/>
    <property type="match status" value="1"/>
</dbReference>
<dbReference type="Pfam" id="PF02854">
    <property type="entry name" value="MIF4G"/>
    <property type="match status" value="1"/>
</dbReference>
<feature type="compositionally biased region" description="Low complexity" evidence="14">
    <location>
        <begin position="403"/>
        <end position="416"/>
    </location>
</feature>
<feature type="domain" description="W2" evidence="15">
    <location>
        <begin position="724"/>
        <end position="903"/>
    </location>
</feature>
<dbReference type="SMART" id="SM00515">
    <property type="entry name" value="eIF5C"/>
    <property type="match status" value="1"/>
</dbReference>
<dbReference type="PANTHER" id="PTHR23253">
    <property type="entry name" value="EUKARYOTIC TRANSLATION INITIATION FACTOR 4 GAMMA"/>
    <property type="match status" value="1"/>
</dbReference>
<comment type="similarity">
    <text evidence="1">Belongs to the eukaryotic initiation factor 4G family.</text>
</comment>
<evidence type="ECO:0000256" key="11">
    <source>
        <dbReference type="ARBA" id="ARBA00037759"/>
    </source>
</evidence>
<keyword evidence="3" id="KW-0678">Repressor</keyword>
<gene>
    <name evidence="17" type="ORF">NP493_428g01001</name>
</gene>
<evidence type="ECO:0000256" key="10">
    <source>
        <dbReference type="ARBA" id="ARBA00022990"/>
    </source>
</evidence>
<dbReference type="InterPro" id="IPR003890">
    <property type="entry name" value="MIF4G-like_typ-3"/>
</dbReference>
<sequence length="904" mass="101732">MTPAAMTNKTDDDQEDASENCKDERPPQILTPGAGAPSLASQRWVPPNISGGKRDGYNCEDRQDAIFRKVRGILNKLTPEKFDKLGLELLNVGIDSELILKGIILLIFEKALDEPKYSSLYAHLCHRLCEDSPNFEPPSSSISSFRRLLLNKCQDEFENRSCATEVFDKVGILSTEEEEQYAQARRKMLGNIKFICELGKLDMLHESILHQCIKQLLAKKKKAGLKEVAEDLECLTQIMKTIGKGLDNGKAKLWMDQYFRRMETFMANPELPSRIRFMLRDVAEQRENNWVPRDVLNDSGPKTIQQVREDAAKELGLNTRSSGSMQISPMSINDFFSHCGPRQAAGGGMSDMFSSMPPQFMAGMSIGTGPGVIHTDSISSVPYGGLSRQRNQQNQGYGGGQYGNRRQNGGSSPHFQHGGGGSPQQHHQSKQQQQGGSSYRQQHGGASHQRDTDGKELPPRFRRQQQMQTSNMSGNSDEISLRPARNFTMLRPNIPSMLPKSAQSPKLQQGAAPIPLISTSIEHGTPKPIMQKKSNIKIKQVASVDKPKPNKKTPSQDEIKQAMEDLLNKLLTSENVEEAVNDVKEMRAPTKYMPDLVSYSVLQTLPKTEMDRSTVSKLIASLKDESIITAEQYVEGFTRVLDKMEALTNDIPLVKSHVARFAANAVINNIVTLIELAAPMENGAHYPLFLLCLQQPLRDGVPTGVIVSPTEPDQNKERMMAILEDRSLSFLFPLLHLQTELWQRIQTEPSATDLYKWVHDRVDLKLQKTPGFIVILLTSIVKFVLSKTSLAEGLDTTVLPDKTVIDEEKQLLGKFKKFLEEDPQLQLAATYALQVLCYNNHFPKGLLLRLFIFMYDNEVIDEEVFLRWKEEVNEQYPGKGKALFQVNQWLMWLEQAEEESDEED</sequence>
<dbReference type="Gene3D" id="1.25.40.180">
    <property type="match status" value="3"/>
</dbReference>
<keyword evidence="2" id="KW-0488">Methylation</keyword>
<comment type="caution">
    <text evidence="17">The sequence shown here is derived from an EMBL/GenBank/DDBJ whole genome shotgun (WGS) entry which is preliminary data.</text>
</comment>
<comment type="subunit">
    <text evidence="13">Interacts with the serine/threonine protein kinases MKNK1 and MKNK2. Binds EIF4A and EIF3. Interacts with MIF4GD. Interacts with DAZAP2.</text>
</comment>
<dbReference type="GO" id="GO:0003729">
    <property type="term" value="F:mRNA binding"/>
    <property type="evidence" value="ECO:0007669"/>
    <property type="project" value="TreeGrafter"/>
</dbReference>
<dbReference type="GO" id="GO:0006417">
    <property type="term" value="P:regulation of translation"/>
    <property type="evidence" value="ECO:0007669"/>
    <property type="project" value="UniProtKB-KW"/>
</dbReference>
<dbReference type="AlphaFoldDB" id="A0AAD9L0G7"/>
<dbReference type="Pfam" id="PF02020">
    <property type="entry name" value="W2"/>
    <property type="match status" value="1"/>
</dbReference>
<accession>A0AAD9L0G7</accession>
<name>A0AAD9L0G7_RIDPI</name>
<keyword evidence="4" id="KW-1017">Isopeptide bond</keyword>
<keyword evidence="8" id="KW-0810">Translation regulation</keyword>
<evidence type="ECO:0000256" key="8">
    <source>
        <dbReference type="ARBA" id="ARBA00022845"/>
    </source>
</evidence>
<evidence type="ECO:0000256" key="2">
    <source>
        <dbReference type="ARBA" id="ARBA00022481"/>
    </source>
</evidence>
<evidence type="ECO:0000256" key="14">
    <source>
        <dbReference type="SAM" id="MobiDB-lite"/>
    </source>
</evidence>
<evidence type="ECO:0000256" key="1">
    <source>
        <dbReference type="ARBA" id="ARBA00005775"/>
    </source>
</evidence>
<keyword evidence="18" id="KW-1185">Reference proteome</keyword>
<dbReference type="InterPro" id="IPR003891">
    <property type="entry name" value="Initiation_fac_eIF4g_MI"/>
</dbReference>
<protein>
    <recommendedName>
        <fullName evidence="12">Eukaryotic translation initiation factor 4 gamma 2</fullName>
    </recommendedName>
</protein>
<evidence type="ECO:0000256" key="3">
    <source>
        <dbReference type="ARBA" id="ARBA00022491"/>
    </source>
</evidence>
<evidence type="ECO:0000259" key="15">
    <source>
        <dbReference type="PROSITE" id="PS51363"/>
    </source>
</evidence>
<evidence type="ECO:0000256" key="6">
    <source>
        <dbReference type="ARBA" id="ARBA00022553"/>
    </source>
</evidence>
<evidence type="ECO:0000256" key="9">
    <source>
        <dbReference type="ARBA" id="ARBA00022917"/>
    </source>
</evidence>
<dbReference type="InterPro" id="IPR003307">
    <property type="entry name" value="W2_domain"/>
</dbReference>
<dbReference type="PROSITE" id="PS51363">
    <property type="entry name" value="W2"/>
    <property type="match status" value="1"/>
</dbReference>
<dbReference type="EMBL" id="JAODUO010000427">
    <property type="protein sequence ID" value="KAK2180764.1"/>
    <property type="molecule type" value="Genomic_DNA"/>
</dbReference>